<keyword evidence="3" id="KW-1185">Reference proteome</keyword>
<dbReference type="EMBL" id="RDQH01000333">
    <property type="protein sequence ID" value="RXH95212.1"/>
    <property type="molecule type" value="Genomic_DNA"/>
</dbReference>
<sequence>MGGKNSSRRRDHERDDGGSRDWERRIRRRSSSYDVDKERYHQMSENRGIRARREDTDGDAREKDYEEKESKKRKDIGGNEQNADQGLSGGGVHLSAMELEVLKAKEERLAKKKIVADVCDDILAWKNNAEKEKASQLSKELDNVGEISEEDEDEDDIVIT</sequence>
<accession>A0A498JNQ8</accession>
<evidence type="ECO:0000313" key="2">
    <source>
        <dbReference type="EMBL" id="RXH95212.1"/>
    </source>
</evidence>
<feature type="compositionally biased region" description="Basic and acidic residues" evidence="1">
    <location>
        <begin position="8"/>
        <end position="24"/>
    </location>
</feature>
<reference evidence="2 3" key="1">
    <citation type="submission" date="2018-10" db="EMBL/GenBank/DDBJ databases">
        <title>A high-quality apple genome assembly.</title>
        <authorList>
            <person name="Hu J."/>
        </authorList>
    </citation>
    <scope>NUCLEOTIDE SEQUENCE [LARGE SCALE GENOMIC DNA]</scope>
    <source>
        <strain evidence="3">cv. HFTH1</strain>
        <tissue evidence="2">Young leaf</tissue>
    </source>
</reference>
<feature type="compositionally biased region" description="Acidic residues" evidence="1">
    <location>
        <begin position="147"/>
        <end position="160"/>
    </location>
</feature>
<feature type="compositionally biased region" description="Basic and acidic residues" evidence="1">
    <location>
        <begin position="34"/>
        <end position="77"/>
    </location>
</feature>
<organism evidence="2 3">
    <name type="scientific">Malus domestica</name>
    <name type="common">Apple</name>
    <name type="synonym">Pyrus malus</name>
    <dbReference type="NCBI Taxonomy" id="3750"/>
    <lineage>
        <taxon>Eukaryota</taxon>
        <taxon>Viridiplantae</taxon>
        <taxon>Streptophyta</taxon>
        <taxon>Embryophyta</taxon>
        <taxon>Tracheophyta</taxon>
        <taxon>Spermatophyta</taxon>
        <taxon>Magnoliopsida</taxon>
        <taxon>eudicotyledons</taxon>
        <taxon>Gunneridae</taxon>
        <taxon>Pentapetalae</taxon>
        <taxon>rosids</taxon>
        <taxon>fabids</taxon>
        <taxon>Rosales</taxon>
        <taxon>Rosaceae</taxon>
        <taxon>Amygdaloideae</taxon>
        <taxon>Maleae</taxon>
        <taxon>Malus</taxon>
    </lineage>
</organism>
<feature type="region of interest" description="Disordered" evidence="1">
    <location>
        <begin position="130"/>
        <end position="160"/>
    </location>
</feature>
<dbReference type="AlphaFoldDB" id="A0A498JNQ8"/>
<protein>
    <submittedName>
        <fullName evidence="2">Uncharacterized protein</fullName>
    </submittedName>
</protein>
<proteinExistence type="predicted"/>
<evidence type="ECO:0000313" key="3">
    <source>
        <dbReference type="Proteomes" id="UP000290289"/>
    </source>
</evidence>
<gene>
    <name evidence="2" type="ORF">DVH24_024896</name>
</gene>
<feature type="region of interest" description="Disordered" evidence="1">
    <location>
        <begin position="1"/>
        <end position="91"/>
    </location>
</feature>
<name>A0A498JNQ8_MALDO</name>
<evidence type="ECO:0000256" key="1">
    <source>
        <dbReference type="SAM" id="MobiDB-lite"/>
    </source>
</evidence>
<dbReference type="Proteomes" id="UP000290289">
    <property type="component" value="Chromosome 7"/>
</dbReference>
<feature type="compositionally biased region" description="Basic and acidic residues" evidence="1">
    <location>
        <begin position="130"/>
        <end position="142"/>
    </location>
</feature>
<comment type="caution">
    <text evidence="2">The sequence shown here is derived from an EMBL/GenBank/DDBJ whole genome shotgun (WGS) entry which is preliminary data.</text>
</comment>